<name>A0A9J6D2C0_RHIMP</name>
<reference evidence="2" key="1">
    <citation type="journal article" date="2020" name="Cell">
        <title>Large-Scale Comparative Analyses of Tick Genomes Elucidate Their Genetic Diversity and Vector Capacities.</title>
        <authorList>
            <consortium name="Tick Genome and Microbiome Consortium (TIGMIC)"/>
            <person name="Jia N."/>
            <person name="Wang J."/>
            <person name="Shi W."/>
            <person name="Du L."/>
            <person name="Sun Y."/>
            <person name="Zhan W."/>
            <person name="Jiang J.F."/>
            <person name="Wang Q."/>
            <person name="Zhang B."/>
            <person name="Ji P."/>
            <person name="Bell-Sakyi L."/>
            <person name="Cui X.M."/>
            <person name="Yuan T.T."/>
            <person name="Jiang B.G."/>
            <person name="Yang W.F."/>
            <person name="Lam T.T."/>
            <person name="Chang Q.C."/>
            <person name="Ding S.J."/>
            <person name="Wang X.J."/>
            <person name="Zhu J.G."/>
            <person name="Ruan X.D."/>
            <person name="Zhao L."/>
            <person name="Wei J.T."/>
            <person name="Ye R.Z."/>
            <person name="Que T.C."/>
            <person name="Du C.H."/>
            <person name="Zhou Y.H."/>
            <person name="Cheng J.X."/>
            <person name="Dai P.F."/>
            <person name="Guo W.B."/>
            <person name="Han X.H."/>
            <person name="Huang E.J."/>
            <person name="Li L.F."/>
            <person name="Wei W."/>
            <person name="Gao Y.C."/>
            <person name="Liu J.Z."/>
            <person name="Shao H.Z."/>
            <person name="Wang X."/>
            <person name="Wang C.C."/>
            <person name="Yang T.C."/>
            <person name="Huo Q.B."/>
            <person name="Li W."/>
            <person name="Chen H.Y."/>
            <person name="Chen S.E."/>
            <person name="Zhou L.G."/>
            <person name="Ni X.B."/>
            <person name="Tian J.H."/>
            <person name="Sheng Y."/>
            <person name="Liu T."/>
            <person name="Pan Y.S."/>
            <person name="Xia L.Y."/>
            <person name="Li J."/>
            <person name="Zhao F."/>
            <person name="Cao W.C."/>
        </authorList>
    </citation>
    <scope>NUCLEOTIDE SEQUENCE</scope>
    <source>
        <strain evidence="2">Rmic-2018</strain>
    </source>
</reference>
<organism evidence="2 3">
    <name type="scientific">Rhipicephalus microplus</name>
    <name type="common">Cattle tick</name>
    <name type="synonym">Boophilus microplus</name>
    <dbReference type="NCBI Taxonomy" id="6941"/>
    <lineage>
        <taxon>Eukaryota</taxon>
        <taxon>Metazoa</taxon>
        <taxon>Ecdysozoa</taxon>
        <taxon>Arthropoda</taxon>
        <taxon>Chelicerata</taxon>
        <taxon>Arachnida</taxon>
        <taxon>Acari</taxon>
        <taxon>Parasitiformes</taxon>
        <taxon>Ixodida</taxon>
        <taxon>Ixodoidea</taxon>
        <taxon>Ixodidae</taxon>
        <taxon>Rhipicephalinae</taxon>
        <taxon>Rhipicephalus</taxon>
        <taxon>Boophilus</taxon>
    </lineage>
</organism>
<reference evidence="2" key="2">
    <citation type="submission" date="2021-09" db="EMBL/GenBank/DDBJ databases">
        <authorList>
            <person name="Jia N."/>
            <person name="Wang J."/>
            <person name="Shi W."/>
            <person name="Du L."/>
            <person name="Sun Y."/>
            <person name="Zhan W."/>
            <person name="Jiang J."/>
            <person name="Wang Q."/>
            <person name="Zhang B."/>
            <person name="Ji P."/>
            <person name="Sakyi L.B."/>
            <person name="Cui X."/>
            <person name="Yuan T."/>
            <person name="Jiang B."/>
            <person name="Yang W."/>
            <person name="Lam T.T.-Y."/>
            <person name="Chang Q."/>
            <person name="Ding S."/>
            <person name="Wang X."/>
            <person name="Zhu J."/>
            <person name="Ruan X."/>
            <person name="Zhao L."/>
            <person name="Wei J."/>
            <person name="Que T."/>
            <person name="Du C."/>
            <person name="Cheng J."/>
            <person name="Dai P."/>
            <person name="Han X."/>
            <person name="Huang E."/>
            <person name="Gao Y."/>
            <person name="Liu J."/>
            <person name="Shao H."/>
            <person name="Ye R."/>
            <person name="Li L."/>
            <person name="Wei W."/>
            <person name="Wang X."/>
            <person name="Wang C."/>
            <person name="Huo Q."/>
            <person name="Li W."/>
            <person name="Guo W."/>
            <person name="Chen H."/>
            <person name="Chen S."/>
            <person name="Zhou L."/>
            <person name="Zhou L."/>
            <person name="Ni X."/>
            <person name="Tian J."/>
            <person name="Zhou Y."/>
            <person name="Sheng Y."/>
            <person name="Liu T."/>
            <person name="Pan Y."/>
            <person name="Xia L."/>
            <person name="Li J."/>
            <person name="Zhao F."/>
            <person name="Cao W."/>
        </authorList>
    </citation>
    <scope>NUCLEOTIDE SEQUENCE</scope>
    <source>
        <strain evidence="2">Rmic-2018</strain>
        <tissue evidence="2">Larvae</tissue>
    </source>
</reference>
<evidence type="ECO:0000256" key="1">
    <source>
        <dbReference type="SAM" id="MobiDB-lite"/>
    </source>
</evidence>
<comment type="caution">
    <text evidence="2">The sequence shown here is derived from an EMBL/GenBank/DDBJ whole genome shotgun (WGS) entry which is preliminary data.</text>
</comment>
<proteinExistence type="predicted"/>
<feature type="compositionally biased region" description="Basic and acidic residues" evidence="1">
    <location>
        <begin position="1"/>
        <end position="11"/>
    </location>
</feature>
<evidence type="ECO:0000313" key="2">
    <source>
        <dbReference type="EMBL" id="KAH7986112.1"/>
    </source>
</evidence>
<dbReference type="Proteomes" id="UP000821866">
    <property type="component" value="Unassembled WGS sequence"/>
</dbReference>
<feature type="region of interest" description="Disordered" evidence="1">
    <location>
        <begin position="1"/>
        <end position="30"/>
    </location>
</feature>
<protein>
    <submittedName>
        <fullName evidence="2">Uncharacterized protein</fullName>
    </submittedName>
</protein>
<dbReference type="EMBL" id="JABSTU010001365">
    <property type="protein sequence ID" value="KAH7986112.1"/>
    <property type="molecule type" value="Genomic_DNA"/>
</dbReference>
<evidence type="ECO:0000313" key="3">
    <source>
        <dbReference type="Proteomes" id="UP000821866"/>
    </source>
</evidence>
<feature type="region of interest" description="Disordered" evidence="1">
    <location>
        <begin position="49"/>
        <end position="89"/>
    </location>
</feature>
<gene>
    <name evidence="2" type="ORF">HPB51_026710</name>
</gene>
<keyword evidence="3" id="KW-1185">Reference proteome</keyword>
<sequence length="241" mass="25544">MATSRATHEVSPDAASTLAAGSLSDTPCSKFSEEGDSILARLAYQNNSEVPGSAQRPIPTIGAAENGTEQPIPTRETEQDENVRSSVSETTAVATSLRADLGSRVMAMVQELENDLFKFCADLSNRITVICRNYFLGRFFELARLCSDLRADVAAERAVVSSLQGQLVEARRETATMQRRVAVAESPAVRDVLTGVQGAFVSGASALAVPGGQMDNVVAERMNALLGLVSGMNYAVALGSR</sequence>
<dbReference type="AlphaFoldDB" id="A0A9J6D2C0"/>
<accession>A0A9J6D2C0</accession>